<dbReference type="Proteomes" id="UP000199391">
    <property type="component" value="Unassembled WGS sequence"/>
</dbReference>
<name>A0A1I7LDD1_9BURK</name>
<dbReference type="EMBL" id="FPBO01000027">
    <property type="protein sequence ID" value="SFV07687.1"/>
    <property type="molecule type" value="Genomic_DNA"/>
</dbReference>
<evidence type="ECO:0000313" key="2">
    <source>
        <dbReference type="EMBL" id="SFV07687.1"/>
    </source>
</evidence>
<keyword evidence="3" id="KW-1185">Reference proteome</keyword>
<feature type="transmembrane region" description="Helical" evidence="1">
    <location>
        <begin position="553"/>
        <end position="571"/>
    </location>
</feature>
<dbReference type="AlphaFoldDB" id="A0A1I7LDD1"/>
<dbReference type="RefSeq" id="WP_229490658.1">
    <property type="nucleotide sequence ID" value="NZ_FPBO01000027.1"/>
</dbReference>
<dbReference type="STRING" id="1035707.SAMN05216552_102721"/>
<gene>
    <name evidence="2" type="ORF">SAMN05216552_102721</name>
</gene>
<keyword evidence="1" id="KW-0472">Membrane</keyword>
<organism evidence="2 3">
    <name type="scientific">Pseudoduganella namucuonensis</name>
    <dbReference type="NCBI Taxonomy" id="1035707"/>
    <lineage>
        <taxon>Bacteria</taxon>
        <taxon>Pseudomonadati</taxon>
        <taxon>Pseudomonadota</taxon>
        <taxon>Betaproteobacteria</taxon>
        <taxon>Burkholderiales</taxon>
        <taxon>Oxalobacteraceae</taxon>
        <taxon>Telluria group</taxon>
        <taxon>Pseudoduganella</taxon>
    </lineage>
</organism>
<evidence type="ECO:0000313" key="3">
    <source>
        <dbReference type="Proteomes" id="UP000199391"/>
    </source>
</evidence>
<feature type="transmembrane region" description="Helical" evidence="1">
    <location>
        <begin position="28"/>
        <end position="48"/>
    </location>
</feature>
<proteinExistence type="predicted"/>
<feature type="transmembrane region" description="Helical" evidence="1">
    <location>
        <begin position="60"/>
        <end position="77"/>
    </location>
</feature>
<keyword evidence="1" id="KW-0812">Transmembrane</keyword>
<accession>A0A1I7LDD1</accession>
<keyword evidence="1" id="KW-1133">Transmembrane helix</keyword>
<reference evidence="3" key="1">
    <citation type="submission" date="2016-10" db="EMBL/GenBank/DDBJ databases">
        <authorList>
            <person name="Varghese N."/>
            <person name="Submissions S."/>
        </authorList>
    </citation>
    <scope>NUCLEOTIDE SEQUENCE [LARGE SCALE GENOMIC DNA]</scope>
    <source>
        <strain evidence="3">CGMCC 1.11014</strain>
    </source>
</reference>
<sequence>MSASGAVLELGARSSGALDLAGSALASWGLPASGLPVVVLFAGLLAGLLSAAMYARKRKWPDAALVLVAALALWALLSAPRGPGAAGGEVALATENRGYPDAMTRALLAVPGARSIVLDGHGLHAAQWRDLPARPLRWTEPEVDLLRLESPRALPLGRQFTLTAHRTRPAAGWRLQLLAENGEILAESGKEPSGAPARLTVQWLPPLAETLTLKARLLDGAGKTIAEGPVPLRVEAPIPLQVEGRFGAPSFDTRVLNQLLTDSNAIADWQTTLGKGLARSETARAALSEVHARFIDAAWFESASVPARAALLAQTAQGVPLIVLAGNAADAGVWQRELGLRLVPQSATTEKEDARQFGSGTTQLALAPAALNPAEQAGAPWTVLARDAKGKPWLWQRDWKGGRVVWLGVGDWHRYAITAPAALGHWWQGLLDQAAIGSARKLAWLQPAAMPVAGLRTEICAQGASPGGALEIEGQASVNWQPRADKADAVCAAFWPARSGWQALRSGDNVHRVYVHAANDWPAWQRALRHDATAAYAARSPAATNAAATGPAYPAWPFALLFTLAMLTLWFRERR</sequence>
<evidence type="ECO:0000256" key="1">
    <source>
        <dbReference type="SAM" id="Phobius"/>
    </source>
</evidence>
<protein>
    <submittedName>
        <fullName evidence="2">Uncharacterized protein</fullName>
    </submittedName>
</protein>